<name>A0A914PWG2_9BILA</name>
<organism evidence="1 2">
    <name type="scientific">Panagrolaimus davidi</name>
    <dbReference type="NCBI Taxonomy" id="227884"/>
    <lineage>
        <taxon>Eukaryota</taxon>
        <taxon>Metazoa</taxon>
        <taxon>Ecdysozoa</taxon>
        <taxon>Nematoda</taxon>
        <taxon>Chromadorea</taxon>
        <taxon>Rhabditida</taxon>
        <taxon>Tylenchina</taxon>
        <taxon>Panagrolaimomorpha</taxon>
        <taxon>Panagrolaimoidea</taxon>
        <taxon>Panagrolaimidae</taxon>
        <taxon>Panagrolaimus</taxon>
    </lineage>
</organism>
<evidence type="ECO:0000313" key="2">
    <source>
        <dbReference type="WBParaSite" id="PDA_v2.g23123.t1"/>
    </source>
</evidence>
<protein>
    <submittedName>
        <fullName evidence="2">Uncharacterized protein</fullName>
    </submittedName>
</protein>
<proteinExistence type="predicted"/>
<keyword evidence="1" id="KW-1185">Reference proteome</keyword>
<sequence length="545" mass="65483">MILSKEFYDRCCPSYQKIIDELEKKLDNIYKSNDDVPTKEDQIQTAILNFAKNYIIPKEYWQLCVENSSYNDSLKLRTIVKGAYFNLYYNEQWNTFLHIPDDDDRKSGYKYFRMLDYQKNHGCPRIHSPYLHPKATERDISFPHDSLKECFRHFDYHTSKLPSKKLIQRFEEMKVLYSKIKIAEKDVEKWFLLLLQVGDNIFVRDNVENRLGQDLLDAKLWKLYINYLKESGQYQRFLEIFSKYCRLFLDDDEMKEMYKADLNEYGPIILPWNNLFDFEIVKDSDCLNPCIYVMKSFEDDYKKILYEEDKQKKELLDKRLCENFYDTYYVQNFDLPKPLILYILENANHQILRKLFSSCKYFYFKKPIPICYRLTTDLYSQYFDKECLALIFSSNQELYIKNMFITGSVWINREHNIEKTFLSNLIPRLFRCEAKHIILSNQTLLFSELEFLIQHGGVITLDIFSSVIRDKNDEMFAFEELTKYLSNIQYLSLSDLKTNINSANALVNQKFNGELSYFCIRSLFGEPFDIDEFLEFLTVCFLTYF</sequence>
<accession>A0A914PWG2</accession>
<dbReference type="Proteomes" id="UP000887578">
    <property type="component" value="Unplaced"/>
</dbReference>
<evidence type="ECO:0000313" key="1">
    <source>
        <dbReference type="Proteomes" id="UP000887578"/>
    </source>
</evidence>
<reference evidence="2" key="1">
    <citation type="submission" date="2022-11" db="UniProtKB">
        <authorList>
            <consortium name="WormBaseParasite"/>
        </authorList>
    </citation>
    <scope>IDENTIFICATION</scope>
</reference>
<dbReference type="WBParaSite" id="PDA_v2.g23123.t1">
    <property type="protein sequence ID" value="PDA_v2.g23123.t1"/>
    <property type="gene ID" value="PDA_v2.g23123"/>
</dbReference>
<dbReference type="AlphaFoldDB" id="A0A914PWG2"/>